<comment type="subcellular location">
    <subcellularLocation>
        <location evidence="1">Membrane</location>
        <topology evidence="1">Multi-pass membrane protein</topology>
    </subcellularLocation>
</comment>
<dbReference type="Pfam" id="PF12698">
    <property type="entry name" value="ABC2_membrane_3"/>
    <property type="match status" value="1"/>
</dbReference>
<dbReference type="EMBL" id="CP094970">
    <property type="protein sequence ID" value="UYM06725.1"/>
    <property type="molecule type" value="Genomic_DNA"/>
</dbReference>
<evidence type="ECO:0000313" key="8">
    <source>
        <dbReference type="Proteomes" id="UP001164390"/>
    </source>
</evidence>
<evidence type="ECO:0000256" key="5">
    <source>
        <dbReference type="SAM" id="Phobius"/>
    </source>
</evidence>
<feature type="transmembrane region" description="Helical" evidence="5">
    <location>
        <begin position="149"/>
        <end position="171"/>
    </location>
</feature>
<evidence type="ECO:0000313" key="7">
    <source>
        <dbReference type="EMBL" id="UYM06725.1"/>
    </source>
</evidence>
<keyword evidence="8" id="KW-1185">Reference proteome</keyword>
<name>A0AA46TKE3_9ACTN</name>
<protein>
    <submittedName>
        <fullName evidence="7">ABC transporter permease</fullName>
    </submittedName>
</protein>
<keyword evidence="3 5" id="KW-1133">Transmembrane helix</keyword>
<dbReference type="InterPro" id="IPR013525">
    <property type="entry name" value="ABC2_TM"/>
</dbReference>
<dbReference type="GO" id="GO:0140359">
    <property type="term" value="F:ABC-type transporter activity"/>
    <property type="evidence" value="ECO:0007669"/>
    <property type="project" value="InterPro"/>
</dbReference>
<accession>A0AA46TKE3</accession>
<feature type="transmembrane region" description="Helical" evidence="5">
    <location>
        <begin position="103"/>
        <end position="129"/>
    </location>
</feature>
<feature type="transmembrane region" description="Helical" evidence="5">
    <location>
        <begin position="20"/>
        <end position="40"/>
    </location>
</feature>
<evidence type="ECO:0000259" key="6">
    <source>
        <dbReference type="Pfam" id="PF12698"/>
    </source>
</evidence>
<evidence type="ECO:0000256" key="2">
    <source>
        <dbReference type="ARBA" id="ARBA00022692"/>
    </source>
</evidence>
<evidence type="ECO:0000256" key="4">
    <source>
        <dbReference type="ARBA" id="ARBA00023136"/>
    </source>
</evidence>
<sequence length="272" mass="28644">MIAALRYEWTRLLTVRSTYWLIIGTLVLYFFATMAVAIITESVEASSTGGTQVDAAIITLGASTGFAPLLMAYIIGVIGVLSMGHEYRHQMIRTTLTAVPKRWAVVLAKVITVAVVAAIASTLAMLVGFVNASIFSGRDVAFDAELRGLILGAMTYTALFALAGLAFAGLVRNQTGAIVTMLAMPIVIEPIVRTILLIKAATSGDPGAIGTLARYLPFEAGGKMYTRADMSDMIDTLSGVEPLGAVGGGVCMAAFVGALLLLMTVLFVRRDA</sequence>
<reference evidence="7" key="1">
    <citation type="submission" date="2022-01" db="EMBL/GenBank/DDBJ databases">
        <title>Nocardioidaceae gen. sp. A5X3R13.</title>
        <authorList>
            <person name="Lopez Marin M.A."/>
            <person name="Uhlik O."/>
        </authorList>
    </citation>
    <scope>NUCLEOTIDE SEQUENCE</scope>
    <source>
        <strain evidence="7">A5X3R13</strain>
    </source>
</reference>
<evidence type="ECO:0000256" key="3">
    <source>
        <dbReference type="ARBA" id="ARBA00022989"/>
    </source>
</evidence>
<feature type="transmembrane region" description="Helical" evidence="5">
    <location>
        <begin position="178"/>
        <end position="198"/>
    </location>
</feature>
<feature type="domain" description="ABC-2 type transporter transmembrane" evidence="6">
    <location>
        <begin position="65"/>
        <end position="262"/>
    </location>
</feature>
<gene>
    <name evidence="7" type="ORF">L0C25_06545</name>
</gene>
<dbReference type="GO" id="GO:0016020">
    <property type="term" value="C:membrane"/>
    <property type="evidence" value="ECO:0007669"/>
    <property type="project" value="UniProtKB-SubCell"/>
</dbReference>
<feature type="transmembrane region" description="Helical" evidence="5">
    <location>
        <begin position="243"/>
        <end position="268"/>
    </location>
</feature>
<dbReference type="Proteomes" id="UP001164390">
    <property type="component" value="Chromosome"/>
</dbReference>
<keyword evidence="4 5" id="KW-0472">Membrane</keyword>
<evidence type="ECO:0000256" key="1">
    <source>
        <dbReference type="ARBA" id="ARBA00004141"/>
    </source>
</evidence>
<organism evidence="7 8">
    <name type="scientific">Solicola gregarius</name>
    <dbReference type="NCBI Taxonomy" id="2908642"/>
    <lineage>
        <taxon>Bacteria</taxon>
        <taxon>Bacillati</taxon>
        <taxon>Actinomycetota</taxon>
        <taxon>Actinomycetes</taxon>
        <taxon>Propionibacteriales</taxon>
        <taxon>Nocardioidaceae</taxon>
        <taxon>Solicola</taxon>
    </lineage>
</organism>
<proteinExistence type="predicted"/>
<dbReference type="KEGG" id="sgrg:L0C25_06545"/>
<keyword evidence="2 5" id="KW-0812">Transmembrane</keyword>
<feature type="transmembrane region" description="Helical" evidence="5">
    <location>
        <begin position="55"/>
        <end position="82"/>
    </location>
</feature>
<dbReference type="AlphaFoldDB" id="A0AA46TKE3"/>
<dbReference type="RefSeq" id="WP_271635644.1">
    <property type="nucleotide sequence ID" value="NZ_CP094970.1"/>
</dbReference>